<sequence length="245" mass="27869">MRNLVMEGEAAEMEPLRNEQCPVETEKPKLSQVTLEKDKKFFQKTWNEEIADLFINKKFRTSENKRLKPDEKKPLKPVPIGNGTNVIQVEKEPRLYSIWDISQKFLFLVNNIIIANPRNSNAPELFMEVFPNTALDPQMQPIFMAPNGRKYSLSCMKSGAGQPQLQLTEADIKTLYQKNQKALSFTFYSKTDGSPGTCSFESAAFPGWFLSTSSQANKPMGLSRRGGAQNTLFYFQRHKSGVLLM</sequence>
<dbReference type="InterPro" id="IPR003297">
    <property type="entry name" value="IL-1RA/IL-36"/>
</dbReference>
<evidence type="ECO:0000313" key="11">
    <source>
        <dbReference type="Proteomes" id="UP000001646"/>
    </source>
</evidence>
<dbReference type="PANTHER" id="PTHR10078:SF28">
    <property type="entry name" value="INTERLEUKIN-1 RECEPTOR ANTAGONIST PROTEIN"/>
    <property type="match status" value="1"/>
</dbReference>
<dbReference type="GO" id="GO:0006954">
    <property type="term" value="P:inflammatory response"/>
    <property type="evidence" value="ECO:0000318"/>
    <property type="project" value="GO_Central"/>
</dbReference>
<evidence type="ECO:0000256" key="1">
    <source>
        <dbReference type="ARBA" id="ARBA00004613"/>
    </source>
</evidence>
<dbReference type="Ensembl" id="ENSACAT00000051247.1">
    <property type="protein sequence ID" value="ENSACAP00000033314.1"/>
    <property type="gene ID" value="ENSACAG00000038670.1"/>
</dbReference>
<comment type="subcellular location">
    <subcellularLocation>
        <location evidence="1 8">Secreted</location>
    </subcellularLocation>
</comment>
<dbReference type="GeneID" id="100551751"/>
<dbReference type="Gene3D" id="2.80.10.50">
    <property type="match status" value="1"/>
</dbReference>
<dbReference type="PRINTS" id="PR00264">
    <property type="entry name" value="INTERLEUKIN1"/>
</dbReference>
<dbReference type="GO" id="GO:0005125">
    <property type="term" value="F:cytokine activity"/>
    <property type="evidence" value="ECO:0000318"/>
    <property type="project" value="GO_Central"/>
</dbReference>
<comment type="similarity">
    <text evidence="2 8">Belongs to the IL-1 family.</text>
</comment>
<dbReference type="InterPro" id="IPR020877">
    <property type="entry name" value="IL-1_CS"/>
</dbReference>
<accession>A0A803TDM4</accession>
<dbReference type="RefSeq" id="XP_008114231.1">
    <property type="nucleotide sequence ID" value="XM_008116024.2"/>
</dbReference>
<keyword evidence="4" id="KW-0732">Signal</keyword>
<keyword evidence="3 8" id="KW-0964">Secreted</keyword>
<comment type="function">
    <text evidence="7">Anti-inflammatory antagonist of interleukin-1 family of proinflammatory cytokines such as interleukin-1beta/IL1B and interleukin-1alpha/IL1A. Protects from immune dysregulation and uncontrolled systemic inflammation triggered by IL1 for a range of innate stimulatory agents such as pathogens.</text>
</comment>
<keyword evidence="11" id="KW-1185">Reference proteome</keyword>
<dbReference type="InParanoid" id="A0A803TDM4"/>
<keyword evidence="5" id="KW-1015">Disulfide bond</keyword>
<dbReference type="GeneTree" id="ENSGT00950000182943"/>
<dbReference type="PRINTS" id="PR01360">
    <property type="entry name" value="INTRLEUKIN1X"/>
</dbReference>
<dbReference type="GO" id="GO:0071222">
    <property type="term" value="P:cellular response to lipopolysaccharide"/>
    <property type="evidence" value="ECO:0000318"/>
    <property type="project" value="GO_Central"/>
</dbReference>
<evidence type="ECO:0000313" key="10">
    <source>
        <dbReference type="Ensembl" id="ENSACAP00000033314.1"/>
    </source>
</evidence>
<evidence type="ECO:0000256" key="7">
    <source>
        <dbReference type="ARBA" id="ARBA00034096"/>
    </source>
</evidence>
<evidence type="ECO:0000256" key="9">
    <source>
        <dbReference type="SAM" id="MobiDB-lite"/>
    </source>
</evidence>
<organism evidence="10 11">
    <name type="scientific">Anolis carolinensis</name>
    <name type="common">Green anole</name>
    <name type="synonym">American chameleon</name>
    <dbReference type="NCBI Taxonomy" id="28377"/>
    <lineage>
        <taxon>Eukaryota</taxon>
        <taxon>Metazoa</taxon>
        <taxon>Chordata</taxon>
        <taxon>Craniata</taxon>
        <taxon>Vertebrata</taxon>
        <taxon>Euteleostomi</taxon>
        <taxon>Lepidosauria</taxon>
        <taxon>Squamata</taxon>
        <taxon>Bifurcata</taxon>
        <taxon>Unidentata</taxon>
        <taxon>Episquamata</taxon>
        <taxon>Toxicofera</taxon>
        <taxon>Iguania</taxon>
        <taxon>Dactyloidae</taxon>
        <taxon>Anolis</taxon>
    </lineage>
</organism>
<name>A0A803TDM4_ANOCA</name>
<evidence type="ECO:0000256" key="2">
    <source>
        <dbReference type="ARBA" id="ARBA00010448"/>
    </source>
</evidence>
<dbReference type="GO" id="GO:0006955">
    <property type="term" value="P:immune response"/>
    <property type="evidence" value="ECO:0000318"/>
    <property type="project" value="GO_Central"/>
</dbReference>
<keyword evidence="6" id="KW-0325">Glycoprotein</keyword>
<reference evidence="10" key="1">
    <citation type="submission" date="2009-12" db="EMBL/GenBank/DDBJ databases">
        <title>The Genome Sequence of Anolis carolinensis (Green Anole Lizard).</title>
        <authorList>
            <consortium name="The Genome Sequencing Platform"/>
            <person name="Di Palma F."/>
            <person name="Alfoldi J."/>
            <person name="Heiman D."/>
            <person name="Young S."/>
            <person name="Grabherr M."/>
            <person name="Johnson J."/>
            <person name="Lander E.S."/>
            <person name="Lindblad-Toh K."/>
        </authorList>
    </citation>
    <scope>NUCLEOTIDE SEQUENCE [LARGE SCALE GENOMIC DNA]</scope>
    <source>
        <strain evidence="10">JBL SC #1</strain>
    </source>
</reference>
<dbReference type="InterPro" id="IPR000975">
    <property type="entry name" value="IL-1_fam"/>
</dbReference>
<dbReference type="Pfam" id="PF00340">
    <property type="entry name" value="IL1"/>
    <property type="match status" value="1"/>
</dbReference>
<protein>
    <recommendedName>
        <fullName evidence="8">Interleukin-1</fullName>
    </recommendedName>
</protein>
<dbReference type="SUPFAM" id="SSF50353">
    <property type="entry name" value="Cytokine"/>
    <property type="match status" value="1"/>
</dbReference>
<evidence type="ECO:0000256" key="4">
    <source>
        <dbReference type="ARBA" id="ARBA00022729"/>
    </source>
</evidence>
<dbReference type="GO" id="GO:0005615">
    <property type="term" value="C:extracellular space"/>
    <property type="evidence" value="ECO:0000318"/>
    <property type="project" value="GO_Central"/>
</dbReference>
<reference evidence="10" key="3">
    <citation type="submission" date="2025-09" db="UniProtKB">
        <authorList>
            <consortium name="Ensembl"/>
        </authorList>
    </citation>
    <scope>IDENTIFICATION</scope>
</reference>
<dbReference type="OrthoDB" id="9442925at2759"/>
<gene>
    <name evidence="10" type="primary">LOC100551751</name>
</gene>
<evidence type="ECO:0000256" key="3">
    <source>
        <dbReference type="ARBA" id="ARBA00022525"/>
    </source>
</evidence>
<evidence type="ECO:0000256" key="6">
    <source>
        <dbReference type="ARBA" id="ARBA00023180"/>
    </source>
</evidence>
<dbReference type="AlphaFoldDB" id="A0A803TDM4"/>
<evidence type="ECO:0000256" key="5">
    <source>
        <dbReference type="ARBA" id="ARBA00023157"/>
    </source>
</evidence>
<feature type="region of interest" description="Disordered" evidence="9">
    <location>
        <begin position="1"/>
        <end position="26"/>
    </location>
</feature>
<dbReference type="FunFam" id="2.80.10.50:FF:000013">
    <property type="entry name" value="Interleukin-1"/>
    <property type="match status" value="1"/>
</dbReference>
<dbReference type="GO" id="GO:0019221">
    <property type="term" value="P:cytokine-mediated signaling pathway"/>
    <property type="evidence" value="ECO:0000318"/>
    <property type="project" value="GO_Central"/>
</dbReference>
<evidence type="ECO:0000256" key="8">
    <source>
        <dbReference type="RuleBase" id="RU003753"/>
    </source>
</evidence>
<dbReference type="Proteomes" id="UP000001646">
    <property type="component" value="Unplaced"/>
</dbReference>
<dbReference type="GO" id="GO:0005149">
    <property type="term" value="F:interleukin-1 receptor binding"/>
    <property type="evidence" value="ECO:0007669"/>
    <property type="project" value="UniProtKB-UniRule"/>
</dbReference>
<dbReference type="InterPro" id="IPR008996">
    <property type="entry name" value="IL1/FGF"/>
</dbReference>
<reference evidence="10" key="2">
    <citation type="submission" date="2025-08" db="UniProtKB">
        <authorList>
            <consortium name="Ensembl"/>
        </authorList>
    </citation>
    <scope>IDENTIFICATION</scope>
</reference>
<proteinExistence type="inferred from homology"/>
<dbReference type="SMART" id="SM00125">
    <property type="entry name" value="IL1"/>
    <property type="match status" value="1"/>
</dbReference>
<dbReference type="PROSITE" id="PS00253">
    <property type="entry name" value="INTERLEUKIN_1"/>
    <property type="match status" value="1"/>
</dbReference>
<dbReference type="PANTHER" id="PTHR10078">
    <property type="entry name" value="INTERLEUKIN-1 FAMILY MEMBER"/>
    <property type="match status" value="1"/>
</dbReference>